<organism evidence="1 2">
    <name type="scientific">Lichenicola cladoniae</name>
    <dbReference type="NCBI Taxonomy" id="1484109"/>
    <lineage>
        <taxon>Bacteria</taxon>
        <taxon>Pseudomonadati</taxon>
        <taxon>Pseudomonadota</taxon>
        <taxon>Alphaproteobacteria</taxon>
        <taxon>Acetobacterales</taxon>
        <taxon>Acetobacteraceae</taxon>
        <taxon>Lichenicola</taxon>
    </lineage>
</organism>
<dbReference type="Pfam" id="PF13430">
    <property type="entry name" value="DUF4112"/>
    <property type="match status" value="1"/>
</dbReference>
<dbReference type="EMBL" id="CP053708">
    <property type="protein sequence ID" value="QKE92762.1"/>
    <property type="molecule type" value="Genomic_DNA"/>
</dbReference>
<dbReference type="Proteomes" id="UP000500767">
    <property type="component" value="Chromosome"/>
</dbReference>
<protein>
    <submittedName>
        <fullName evidence="1">DUF4112 domain-containing protein</fullName>
    </submittedName>
</protein>
<dbReference type="AlphaFoldDB" id="A0A6M8HWI9"/>
<proteinExistence type="predicted"/>
<sequence length="115" mass="12171">MDRARRLARIRRLAWLLDAAVKVPGTKFRFGLNSVVGAAPGVGDAAMAAVSLYIVYEAYQLGLPKQQIARMVGNVAVEAVAGSVPILGDLFDAAFKANLRNIALIDAHVGPEGRA</sequence>
<name>A0A6M8HWI9_9PROT</name>
<keyword evidence="2" id="KW-1185">Reference proteome</keyword>
<dbReference type="InterPro" id="IPR025187">
    <property type="entry name" value="DUF4112"/>
</dbReference>
<gene>
    <name evidence="1" type="ORF">HN018_17520</name>
</gene>
<evidence type="ECO:0000313" key="2">
    <source>
        <dbReference type="Proteomes" id="UP000500767"/>
    </source>
</evidence>
<evidence type="ECO:0000313" key="1">
    <source>
        <dbReference type="EMBL" id="QKE92762.1"/>
    </source>
</evidence>
<dbReference type="KEGG" id="lck:HN018_17520"/>
<accession>A0A6M8HWI9</accession>
<dbReference type="PANTHER" id="PTHR35519:SF2">
    <property type="entry name" value="PH DOMAIN PROTEIN"/>
    <property type="match status" value="1"/>
</dbReference>
<dbReference type="PANTHER" id="PTHR35519">
    <property type="entry name" value="MEMBRANE PROTEINS"/>
    <property type="match status" value="1"/>
</dbReference>
<reference evidence="1 2" key="1">
    <citation type="journal article" date="2014" name="World J. Microbiol. Biotechnol.">
        <title>Biodiversity and physiological characteristics of Antarctic and Arctic lichens-associated bacteria.</title>
        <authorList>
            <person name="Lee Y.M."/>
            <person name="Kim E.H."/>
            <person name="Lee H.K."/>
            <person name="Hong S.G."/>
        </authorList>
    </citation>
    <scope>NUCLEOTIDE SEQUENCE [LARGE SCALE GENOMIC DNA]</scope>
    <source>
        <strain evidence="1 2">PAMC 26569</strain>
    </source>
</reference>